<evidence type="ECO:0000313" key="4">
    <source>
        <dbReference type="EMBL" id="SFV36795.1"/>
    </source>
</evidence>
<evidence type="ECO:0000256" key="2">
    <source>
        <dbReference type="SAM" id="SignalP"/>
    </source>
</evidence>
<organism evidence="4 5">
    <name type="scientific">Hyphomicrobium facile</name>
    <dbReference type="NCBI Taxonomy" id="51670"/>
    <lineage>
        <taxon>Bacteria</taxon>
        <taxon>Pseudomonadati</taxon>
        <taxon>Pseudomonadota</taxon>
        <taxon>Alphaproteobacteria</taxon>
        <taxon>Hyphomicrobiales</taxon>
        <taxon>Hyphomicrobiaceae</taxon>
        <taxon>Hyphomicrobium</taxon>
    </lineage>
</organism>
<feature type="compositionally biased region" description="Low complexity" evidence="1">
    <location>
        <begin position="24"/>
        <end position="45"/>
    </location>
</feature>
<dbReference type="Pfam" id="PF05239">
    <property type="entry name" value="PRC"/>
    <property type="match status" value="1"/>
</dbReference>
<feature type="region of interest" description="Disordered" evidence="1">
    <location>
        <begin position="156"/>
        <end position="180"/>
    </location>
</feature>
<dbReference type="Proteomes" id="UP000199423">
    <property type="component" value="Unassembled WGS sequence"/>
</dbReference>
<keyword evidence="2" id="KW-0732">Signal</keyword>
<dbReference type="STRING" id="51670.SAMN04488557_2777"/>
<evidence type="ECO:0000256" key="1">
    <source>
        <dbReference type="SAM" id="MobiDB-lite"/>
    </source>
</evidence>
<dbReference type="InterPro" id="IPR011033">
    <property type="entry name" value="PRC_barrel-like_sf"/>
</dbReference>
<dbReference type="AlphaFoldDB" id="A0A1I7NQA0"/>
<feature type="domain" description="PRC-barrel" evidence="3">
    <location>
        <begin position="71"/>
        <end position="132"/>
    </location>
</feature>
<protein>
    <submittedName>
        <fullName evidence="4">PRC-barrel domain-containing protein</fullName>
    </submittedName>
</protein>
<feature type="chain" id="PRO_5011745826" evidence="2">
    <location>
        <begin position="19"/>
        <end position="180"/>
    </location>
</feature>
<evidence type="ECO:0000259" key="3">
    <source>
        <dbReference type="Pfam" id="PF05239"/>
    </source>
</evidence>
<sequence>MRKRFAAGLCLLAIAVSAGIGPRRATADTAPAPQPAPKSDAASPAKAEEKIPPVEPSPLGTPAIVVDDSTVETLLGKDVKSTTGEKLGQVTDIIVGHSGDLRAAVIDFGGFLGVGSRKIAVAWPTLHFSSGGITLEMGRDELRVTPEYHPGEPIVIVGSAGAPPPLTKPSPPPHSPASTK</sequence>
<feature type="region of interest" description="Disordered" evidence="1">
    <location>
        <begin position="24"/>
        <end position="60"/>
    </location>
</feature>
<dbReference type="PANTHER" id="PTHR36505">
    <property type="entry name" value="BLR1072 PROTEIN"/>
    <property type="match status" value="1"/>
</dbReference>
<keyword evidence="5" id="KW-1185">Reference proteome</keyword>
<dbReference type="InterPro" id="IPR027275">
    <property type="entry name" value="PRC-brl_dom"/>
</dbReference>
<dbReference type="RefSeq" id="WP_092869094.1">
    <property type="nucleotide sequence ID" value="NZ_FPCH01000003.1"/>
</dbReference>
<accession>A0A1I7NQA0</accession>
<dbReference type="SUPFAM" id="SSF50346">
    <property type="entry name" value="PRC-barrel domain"/>
    <property type="match status" value="1"/>
</dbReference>
<dbReference type="PANTHER" id="PTHR36505:SF1">
    <property type="entry name" value="BLR1072 PROTEIN"/>
    <property type="match status" value="1"/>
</dbReference>
<evidence type="ECO:0000313" key="5">
    <source>
        <dbReference type="Proteomes" id="UP000199423"/>
    </source>
</evidence>
<feature type="compositionally biased region" description="Pro residues" evidence="1">
    <location>
        <begin position="162"/>
        <end position="180"/>
    </location>
</feature>
<dbReference type="EMBL" id="FPCH01000003">
    <property type="protein sequence ID" value="SFV36795.1"/>
    <property type="molecule type" value="Genomic_DNA"/>
</dbReference>
<proteinExistence type="predicted"/>
<reference evidence="5" key="1">
    <citation type="submission" date="2016-10" db="EMBL/GenBank/DDBJ databases">
        <authorList>
            <person name="Varghese N."/>
            <person name="Submissions S."/>
        </authorList>
    </citation>
    <scope>NUCLEOTIDE SEQUENCE [LARGE SCALE GENOMIC DNA]</scope>
    <source>
        <strain evidence="5">DSM 1565</strain>
    </source>
</reference>
<name>A0A1I7NQA0_9HYPH</name>
<feature type="signal peptide" evidence="2">
    <location>
        <begin position="1"/>
        <end position="18"/>
    </location>
</feature>
<gene>
    <name evidence="4" type="ORF">SAMN04488557_2777</name>
</gene>
<dbReference type="OrthoDB" id="7876889at2"/>
<dbReference type="Gene3D" id="2.30.30.240">
    <property type="entry name" value="PRC-barrel domain"/>
    <property type="match status" value="1"/>
</dbReference>